<dbReference type="InterPro" id="IPR011009">
    <property type="entry name" value="Kinase-like_dom_sf"/>
</dbReference>
<dbReference type="InterPro" id="IPR001881">
    <property type="entry name" value="EGF-like_Ca-bd_dom"/>
</dbReference>
<dbReference type="AlphaFoldDB" id="A0AAN7FHF8"/>
<dbReference type="CDD" id="cd14066">
    <property type="entry name" value="STKc_IRAK"/>
    <property type="match status" value="1"/>
</dbReference>
<evidence type="ECO:0000256" key="10">
    <source>
        <dbReference type="ARBA" id="ARBA00022989"/>
    </source>
</evidence>
<dbReference type="InterPro" id="IPR018097">
    <property type="entry name" value="EGF_Ca-bd_CS"/>
</dbReference>
<protein>
    <submittedName>
        <fullName evidence="20">Uncharacterized protein</fullName>
    </submittedName>
</protein>
<keyword evidence="12" id="KW-1015">Disulfide bond</keyword>
<dbReference type="PROSITE" id="PS00108">
    <property type="entry name" value="PROTEIN_KINASE_ST"/>
    <property type="match status" value="1"/>
</dbReference>
<keyword evidence="5 17" id="KW-0812">Transmembrane</keyword>
<evidence type="ECO:0000256" key="14">
    <source>
        <dbReference type="ARBA" id="ARBA00047951"/>
    </source>
</evidence>
<comment type="caution">
    <text evidence="20">The sequence shown here is derived from an EMBL/GenBank/DDBJ whole genome shotgun (WGS) entry which is preliminary data.</text>
</comment>
<evidence type="ECO:0000256" key="17">
    <source>
        <dbReference type="SAM" id="Phobius"/>
    </source>
</evidence>
<comment type="catalytic activity">
    <reaction evidence="14">
        <text>L-threonyl-[protein] + ATP = O-phospho-L-threonyl-[protein] + ADP + H(+)</text>
        <dbReference type="Rhea" id="RHEA:46608"/>
        <dbReference type="Rhea" id="RHEA-COMP:11060"/>
        <dbReference type="Rhea" id="RHEA-COMP:11605"/>
        <dbReference type="ChEBI" id="CHEBI:15378"/>
        <dbReference type="ChEBI" id="CHEBI:30013"/>
        <dbReference type="ChEBI" id="CHEBI:30616"/>
        <dbReference type="ChEBI" id="CHEBI:61977"/>
        <dbReference type="ChEBI" id="CHEBI:456216"/>
    </reaction>
</comment>
<dbReference type="Pfam" id="PF00069">
    <property type="entry name" value="Pkinase"/>
    <property type="match status" value="1"/>
</dbReference>
<dbReference type="Pfam" id="PF07645">
    <property type="entry name" value="EGF_CA"/>
    <property type="match status" value="1"/>
</dbReference>
<evidence type="ECO:0000256" key="8">
    <source>
        <dbReference type="ARBA" id="ARBA00022777"/>
    </source>
</evidence>
<evidence type="ECO:0000313" key="21">
    <source>
        <dbReference type="Proteomes" id="UP001324115"/>
    </source>
</evidence>
<evidence type="ECO:0000256" key="4">
    <source>
        <dbReference type="ARBA" id="ARBA00022679"/>
    </source>
</evidence>
<dbReference type="FunFam" id="3.30.200.20:FF:000043">
    <property type="entry name" value="Wall-associated receptor kinase 2"/>
    <property type="match status" value="1"/>
</dbReference>
<evidence type="ECO:0000259" key="18">
    <source>
        <dbReference type="PROSITE" id="PS50011"/>
    </source>
</evidence>
<proteinExistence type="predicted"/>
<dbReference type="FunFam" id="1.10.510.10:FF:000084">
    <property type="entry name" value="Wall-associated receptor kinase 2"/>
    <property type="match status" value="1"/>
</dbReference>
<feature type="domain" description="Protein kinase" evidence="18">
    <location>
        <begin position="201"/>
        <end position="454"/>
    </location>
</feature>
<evidence type="ECO:0000256" key="7">
    <source>
        <dbReference type="ARBA" id="ARBA00022741"/>
    </source>
</evidence>
<dbReference type="Gene3D" id="3.30.200.20">
    <property type="entry name" value="Phosphorylase Kinase, domain 1"/>
    <property type="match status" value="1"/>
</dbReference>
<evidence type="ECO:0000256" key="1">
    <source>
        <dbReference type="ARBA" id="ARBA00004479"/>
    </source>
</evidence>
<keyword evidence="10 17" id="KW-1133">Transmembrane helix</keyword>
<dbReference type="GO" id="GO:0005886">
    <property type="term" value="C:plasma membrane"/>
    <property type="evidence" value="ECO:0007669"/>
    <property type="project" value="TreeGrafter"/>
</dbReference>
<dbReference type="GO" id="GO:0004674">
    <property type="term" value="F:protein serine/threonine kinase activity"/>
    <property type="evidence" value="ECO:0007669"/>
    <property type="project" value="UniProtKB-KW"/>
</dbReference>
<dbReference type="InterPro" id="IPR000719">
    <property type="entry name" value="Prot_kinase_dom"/>
</dbReference>
<dbReference type="InterPro" id="IPR045274">
    <property type="entry name" value="WAK-like"/>
</dbReference>
<dbReference type="SUPFAM" id="SSF56112">
    <property type="entry name" value="Protein kinase-like (PK-like)"/>
    <property type="match status" value="1"/>
</dbReference>
<evidence type="ECO:0000256" key="9">
    <source>
        <dbReference type="ARBA" id="ARBA00022840"/>
    </source>
</evidence>
<dbReference type="EMBL" id="JAXUIC010000004">
    <property type="protein sequence ID" value="KAK4594007.1"/>
    <property type="molecule type" value="Genomic_DNA"/>
</dbReference>
<dbReference type="PROSITE" id="PS00107">
    <property type="entry name" value="PROTEIN_KINASE_ATP"/>
    <property type="match status" value="1"/>
</dbReference>
<comment type="caution">
    <text evidence="15">Lacks conserved residue(s) required for the propagation of feature annotation.</text>
</comment>
<keyword evidence="4" id="KW-0808">Transferase</keyword>
<evidence type="ECO:0000256" key="5">
    <source>
        <dbReference type="ARBA" id="ARBA00022692"/>
    </source>
</evidence>
<reference evidence="20 21" key="1">
    <citation type="journal article" date="2023" name="G3 (Bethesda)">
        <title>A haplotype-resolved chromosome-scale genome for Quercus rubra L. provides insights into the genetics of adaptive traits for red oak species.</title>
        <authorList>
            <person name="Kapoor B."/>
            <person name="Jenkins J."/>
            <person name="Schmutz J."/>
            <person name="Zhebentyayeva T."/>
            <person name="Kuelheim C."/>
            <person name="Coggeshall M."/>
            <person name="Heim C."/>
            <person name="Lasky J.R."/>
            <person name="Leites L."/>
            <person name="Islam-Faridi N."/>
            <person name="Romero-Severson J."/>
            <person name="DeLeo V.L."/>
            <person name="Lucas S.M."/>
            <person name="Lazic D."/>
            <person name="Gailing O."/>
            <person name="Carlson J."/>
            <person name="Staton M."/>
        </authorList>
    </citation>
    <scope>NUCLEOTIDE SEQUENCE [LARGE SCALE GENOMIC DNA]</scope>
    <source>
        <strain evidence="20">Pseudo-F2</strain>
    </source>
</reference>
<sequence length="522" mass="57911">MKVTPPAARPLVEAQGSWSMGSALVLGVASKKGVFNFTVGSLSSLRDTKMMPMVLDWAIGTESCNEDAENRCGDINECENPNNCNLPGQKCINGLGNFTCFCIKGYHLDRSAGVVLCVTNQSSKLNRLVLVGIGICLIVVLVCSSWLYLIVKQRKLIKLKQRFFEQNGGLILQQKLSREENLVETTKIFTTDELKRATNNYDETLIIGRGGFGTVYKGFLLDNRIVAIKKSRIADESQIEQFINEVVVLSQINHRNVVKLLGCCLETQVPLLVYEFVPNGTLFEYIHNESMASTILWETRLRIAVETAEALSYLHSAASPPIIHRDVKSSNILLDNNYTAKVSDFGASKLVPLDHTQIATLVQGTLGYLDPEYMQTSQLTEKSDVYSFGVVLIELLTGKKALSFDRPEGERSLATYFLSFLKDNSLIEVLEKHIANEGNVEQLKEVANLATRCLKLKEVSAELVCLRKTNKNSSVNGDSNLEETEFVLGETSECNKNDDRNKGIDVYDSVGDHVILGFDNGR</sequence>
<evidence type="ECO:0000313" key="20">
    <source>
        <dbReference type="EMBL" id="KAK4594007.1"/>
    </source>
</evidence>
<keyword evidence="11 17" id="KW-0472">Membrane</keyword>
<dbReference type="InterPro" id="IPR000742">
    <property type="entry name" value="EGF"/>
</dbReference>
<comment type="catalytic activity">
    <reaction evidence="13">
        <text>L-seryl-[protein] + ATP = O-phospho-L-seryl-[protein] + ADP + H(+)</text>
        <dbReference type="Rhea" id="RHEA:17989"/>
        <dbReference type="Rhea" id="RHEA-COMP:9863"/>
        <dbReference type="Rhea" id="RHEA-COMP:11604"/>
        <dbReference type="ChEBI" id="CHEBI:15378"/>
        <dbReference type="ChEBI" id="CHEBI:29999"/>
        <dbReference type="ChEBI" id="CHEBI:30616"/>
        <dbReference type="ChEBI" id="CHEBI:83421"/>
        <dbReference type="ChEBI" id="CHEBI:456216"/>
    </reaction>
</comment>
<evidence type="ECO:0000256" key="2">
    <source>
        <dbReference type="ARBA" id="ARBA00022527"/>
    </source>
</evidence>
<dbReference type="GO" id="GO:0007166">
    <property type="term" value="P:cell surface receptor signaling pathway"/>
    <property type="evidence" value="ECO:0007669"/>
    <property type="project" value="InterPro"/>
</dbReference>
<feature type="binding site" evidence="16">
    <location>
        <position position="230"/>
    </location>
    <ligand>
        <name>ATP</name>
        <dbReference type="ChEBI" id="CHEBI:30616"/>
    </ligand>
</feature>
<dbReference type="SUPFAM" id="SSF57196">
    <property type="entry name" value="EGF/Laminin"/>
    <property type="match status" value="1"/>
</dbReference>
<dbReference type="InterPro" id="IPR049883">
    <property type="entry name" value="NOTCH1_EGF-like"/>
</dbReference>
<evidence type="ECO:0000256" key="16">
    <source>
        <dbReference type="PROSITE-ProRule" id="PRU10141"/>
    </source>
</evidence>
<keyword evidence="3 15" id="KW-0245">EGF-like domain</keyword>
<dbReference type="GO" id="GO:0005524">
    <property type="term" value="F:ATP binding"/>
    <property type="evidence" value="ECO:0007669"/>
    <property type="project" value="UniProtKB-UniRule"/>
</dbReference>
<keyword evidence="6" id="KW-0732">Signal</keyword>
<dbReference type="InterPro" id="IPR000152">
    <property type="entry name" value="EGF-type_Asp/Asn_hydroxyl_site"/>
</dbReference>
<dbReference type="SMART" id="SM00220">
    <property type="entry name" value="S_TKc"/>
    <property type="match status" value="1"/>
</dbReference>
<evidence type="ECO:0000256" key="3">
    <source>
        <dbReference type="ARBA" id="ARBA00022536"/>
    </source>
</evidence>
<keyword evidence="7 16" id="KW-0547">Nucleotide-binding</keyword>
<dbReference type="PROSITE" id="PS50011">
    <property type="entry name" value="PROTEIN_KINASE_DOM"/>
    <property type="match status" value="1"/>
</dbReference>
<evidence type="ECO:0000256" key="11">
    <source>
        <dbReference type="ARBA" id="ARBA00023136"/>
    </source>
</evidence>
<dbReference type="PANTHER" id="PTHR27005:SF468">
    <property type="entry name" value="OS01G0310500 PROTEIN"/>
    <property type="match status" value="1"/>
</dbReference>
<accession>A0AAN7FHF8</accession>
<evidence type="ECO:0000256" key="13">
    <source>
        <dbReference type="ARBA" id="ARBA00047558"/>
    </source>
</evidence>
<dbReference type="Gene3D" id="2.10.25.10">
    <property type="entry name" value="Laminin"/>
    <property type="match status" value="1"/>
</dbReference>
<evidence type="ECO:0000256" key="15">
    <source>
        <dbReference type="PROSITE-ProRule" id="PRU00076"/>
    </source>
</evidence>
<dbReference type="Proteomes" id="UP001324115">
    <property type="component" value="Unassembled WGS sequence"/>
</dbReference>
<keyword evidence="9 16" id="KW-0067">ATP-binding</keyword>
<dbReference type="SMART" id="SM00179">
    <property type="entry name" value="EGF_CA"/>
    <property type="match status" value="1"/>
</dbReference>
<dbReference type="CDD" id="cd00054">
    <property type="entry name" value="EGF_CA"/>
    <property type="match status" value="1"/>
</dbReference>
<evidence type="ECO:0000256" key="12">
    <source>
        <dbReference type="ARBA" id="ARBA00023157"/>
    </source>
</evidence>
<organism evidence="20 21">
    <name type="scientific">Quercus rubra</name>
    <name type="common">Northern red oak</name>
    <name type="synonym">Quercus borealis</name>
    <dbReference type="NCBI Taxonomy" id="3512"/>
    <lineage>
        <taxon>Eukaryota</taxon>
        <taxon>Viridiplantae</taxon>
        <taxon>Streptophyta</taxon>
        <taxon>Embryophyta</taxon>
        <taxon>Tracheophyta</taxon>
        <taxon>Spermatophyta</taxon>
        <taxon>Magnoliopsida</taxon>
        <taxon>eudicotyledons</taxon>
        <taxon>Gunneridae</taxon>
        <taxon>Pentapetalae</taxon>
        <taxon>rosids</taxon>
        <taxon>fabids</taxon>
        <taxon>Fagales</taxon>
        <taxon>Fagaceae</taxon>
        <taxon>Quercus</taxon>
    </lineage>
</organism>
<dbReference type="InterPro" id="IPR017441">
    <property type="entry name" value="Protein_kinase_ATP_BS"/>
</dbReference>
<feature type="domain" description="EGF-like" evidence="19">
    <location>
        <begin position="74"/>
        <end position="112"/>
    </location>
</feature>
<keyword evidence="21" id="KW-1185">Reference proteome</keyword>
<evidence type="ECO:0000256" key="6">
    <source>
        <dbReference type="ARBA" id="ARBA00022729"/>
    </source>
</evidence>
<gene>
    <name evidence="20" type="ORF">RGQ29_017902</name>
</gene>
<feature type="transmembrane region" description="Helical" evidence="17">
    <location>
        <begin position="128"/>
        <end position="151"/>
    </location>
</feature>
<dbReference type="InterPro" id="IPR008271">
    <property type="entry name" value="Ser/Thr_kinase_AS"/>
</dbReference>
<name>A0AAN7FHF8_QUERU</name>
<dbReference type="PROSITE" id="PS01187">
    <property type="entry name" value="EGF_CA"/>
    <property type="match status" value="1"/>
</dbReference>
<dbReference type="PROSITE" id="PS00010">
    <property type="entry name" value="ASX_HYDROXYL"/>
    <property type="match status" value="1"/>
</dbReference>
<evidence type="ECO:0000259" key="19">
    <source>
        <dbReference type="PROSITE" id="PS50026"/>
    </source>
</evidence>
<dbReference type="Gene3D" id="1.10.510.10">
    <property type="entry name" value="Transferase(Phosphotransferase) domain 1"/>
    <property type="match status" value="1"/>
</dbReference>
<dbReference type="PANTHER" id="PTHR27005">
    <property type="entry name" value="WALL-ASSOCIATED RECEPTOR KINASE-LIKE 21"/>
    <property type="match status" value="1"/>
</dbReference>
<dbReference type="GO" id="GO:0005509">
    <property type="term" value="F:calcium ion binding"/>
    <property type="evidence" value="ECO:0007669"/>
    <property type="project" value="InterPro"/>
</dbReference>
<keyword evidence="8" id="KW-0418">Kinase</keyword>
<keyword evidence="2" id="KW-0723">Serine/threonine-protein kinase</keyword>
<comment type="subcellular location">
    <subcellularLocation>
        <location evidence="1">Membrane</location>
        <topology evidence="1">Single-pass type I membrane protein</topology>
    </subcellularLocation>
</comment>
<dbReference type="PROSITE" id="PS50026">
    <property type="entry name" value="EGF_3"/>
    <property type="match status" value="1"/>
</dbReference>